<evidence type="ECO:0000313" key="2">
    <source>
        <dbReference type="EMBL" id="KGY08028.1"/>
    </source>
</evidence>
<proteinExistence type="inferred from homology"/>
<dbReference type="PANTHER" id="PTHR45458">
    <property type="entry name" value="SHORT-CHAIN DEHYDROGENASE/REDUCTASE SDR"/>
    <property type="match status" value="1"/>
</dbReference>
<evidence type="ECO:0000313" key="3">
    <source>
        <dbReference type="Proteomes" id="UP000030451"/>
    </source>
</evidence>
<reference evidence="2 3" key="1">
    <citation type="submission" date="2014-10" db="EMBL/GenBank/DDBJ databases">
        <title>Genome sequencing of Vibrio sinaloensis T08.</title>
        <authorList>
            <person name="Chan K.-G."/>
            <person name="Mohamad N.I."/>
        </authorList>
    </citation>
    <scope>NUCLEOTIDE SEQUENCE [LARGE SCALE GENOMIC DNA]</scope>
    <source>
        <strain evidence="2 3">T08</strain>
    </source>
</reference>
<evidence type="ECO:0008006" key="4">
    <source>
        <dbReference type="Google" id="ProtNLM"/>
    </source>
</evidence>
<gene>
    <name evidence="2" type="ORF">NM06_14125</name>
</gene>
<dbReference type="PRINTS" id="PR00081">
    <property type="entry name" value="GDHRDH"/>
</dbReference>
<dbReference type="Pfam" id="PF00106">
    <property type="entry name" value="adh_short"/>
    <property type="match status" value="1"/>
</dbReference>
<dbReference type="Gene3D" id="3.40.50.720">
    <property type="entry name" value="NAD(P)-binding Rossmann-like Domain"/>
    <property type="match status" value="1"/>
</dbReference>
<name>A0A0A5JJD6_PHOS4</name>
<evidence type="ECO:0000256" key="1">
    <source>
        <dbReference type="RuleBase" id="RU000363"/>
    </source>
</evidence>
<dbReference type="SUPFAM" id="SSF51735">
    <property type="entry name" value="NAD(P)-binding Rossmann-fold domains"/>
    <property type="match status" value="1"/>
</dbReference>
<dbReference type="Proteomes" id="UP000030451">
    <property type="component" value="Unassembled WGS sequence"/>
</dbReference>
<protein>
    <recommendedName>
        <fullName evidence="4">Short-chain dehydrogenase</fullName>
    </recommendedName>
</protein>
<dbReference type="AlphaFoldDB" id="A0A0A5JJD6"/>
<dbReference type="PRINTS" id="PR00080">
    <property type="entry name" value="SDRFAMILY"/>
</dbReference>
<organism evidence="2 3">
    <name type="scientific">Photobacterium sp. (strain ATCC 43367)</name>
    <dbReference type="NCBI Taxonomy" id="379097"/>
    <lineage>
        <taxon>Bacteria</taxon>
        <taxon>Pseudomonadati</taxon>
        <taxon>Pseudomonadota</taxon>
        <taxon>Gammaproteobacteria</taxon>
        <taxon>Vibrionales</taxon>
        <taxon>Vibrionaceae</taxon>
        <taxon>Vibrio</taxon>
        <taxon>Vibrio oreintalis group</taxon>
    </lineage>
</organism>
<comment type="similarity">
    <text evidence="1">Belongs to the short-chain dehydrogenases/reductases (SDR) family.</text>
</comment>
<dbReference type="GO" id="GO:0016616">
    <property type="term" value="F:oxidoreductase activity, acting on the CH-OH group of donors, NAD or NADP as acceptor"/>
    <property type="evidence" value="ECO:0007669"/>
    <property type="project" value="TreeGrafter"/>
</dbReference>
<dbReference type="PANTHER" id="PTHR45458:SF1">
    <property type="entry name" value="SHORT CHAIN DEHYDROGENASE"/>
    <property type="match status" value="1"/>
</dbReference>
<accession>A0A0A5JJD6</accession>
<dbReference type="InterPro" id="IPR052184">
    <property type="entry name" value="SDR_enzymes"/>
</dbReference>
<dbReference type="EMBL" id="JRWP01000033">
    <property type="protein sequence ID" value="KGY08028.1"/>
    <property type="molecule type" value="Genomic_DNA"/>
</dbReference>
<dbReference type="RefSeq" id="WP_038191608.1">
    <property type="nucleotide sequence ID" value="NZ_JRWP01000033.1"/>
</dbReference>
<dbReference type="InterPro" id="IPR036291">
    <property type="entry name" value="NAD(P)-bd_dom_sf"/>
</dbReference>
<comment type="caution">
    <text evidence="2">The sequence shown here is derived from an EMBL/GenBank/DDBJ whole genome shotgun (WGS) entry which is preliminary data.</text>
</comment>
<sequence>MKNVLITGANRGLGLALAHEFDKHDYCLYLVVRSITAKTELAVVFPKAKFLISDVTSDSYESKLSEWLELVTLDLVINNAGSGTKAPTLELTRPEYLRKEFETNCIAVLSTVKGSLDSLQRSEEALIINISSRRGSLKMQSELAAKGSGCSYSYRISKAAQNMLTLCLADDLEDIGIKVVAIHPGRLLTTMGSSDAHMSPAESASRIVQLIESKQLKNRDYVSVETGLLPW</sequence>
<dbReference type="OrthoDB" id="5786478at2"/>
<dbReference type="InterPro" id="IPR002347">
    <property type="entry name" value="SDR_fam"/>
</dbReference>